<feature type="compositionally biased region" description="Low complexity" evidence="1">
    <location>
        <begin position="482"/>
        <end position="493"/>
    </location>
</feature>
<name>A0A813R227_ADIRI</name>
<feature type="compositionally biased region" description="Polar residues" evidence="1">
    <location>
        <begin position="595"/>
        <end position="616"/>
    </location>
</feature>
<feature type="compositionally biased region" description="Polar residues" evidence="1">
    <location>
        <begin position="527"/>
        <end position="543"/>
    </location>
</feature>
<protein>
    <submittedName>
        <fullName evidence="2">Uncharacterized protein</fullName>
    </submittedName>
</protein>
<feature type="compositionally biased region" description="Low complexity" evidence="1">
    <location>
        <begin position="712"/>
        <end position="734"/>
    </location>
</feature>
<dbReference type="Proteomes" id="UP000663828">
    <property type="component" value="Unassembled WGS sequence"/>
</dbReference>
<proteinExistence type="predicted"/>
<feature type="region of interest" description="Disordered" evidence="1">
    <location>
        <begin position="254"/>
        <end position="278"/>
    </location>
</feature>
<sequence length="776" mass="83500">MTSNGTSNVANFNNIAHEFDRDVYNGHHRVGTSATEIELLNELPPLYAAGTTATSENDKQKQSNNYHSLSMNREPPTANVTYQDDRDQQLNHAVDQLLNRYAPDAAPHKVLHTTTTRRPPAQANVPTEHNEPFVSTFQTNVPPTTSHGYSSVIRPNNVHFAQSQPQANPNINNRNTQAPGQSRPANHYDNIQHSVPQSKTATSIKTNDGFVTRVVPGKLYTLEDDPLHLLYDRQEPASSTHQPSFQSTFQPSMNAQNIQDPLSPHTHTTTTNTAPADRLQPFDLGNLIKRVQEEYLREIQPFVSSVKFVEKDSEFGQNLNDVGFSTPVTVRKGFTRQADDILRNSFGGRKHHRKQGNQYYPNEYSDDDVDELPSVGRYGPLQKFDSKQSFTSVTSTSSYDDDYDERGVPIGQPKKKVAVHDQGTSPPPRPTQTSMRTNGSQPYNGSAGAPSISVPTNQFNGNSGVGTTADRPGGVKLAQRISSGQYTKSSSGSDSEDDYTATYYDPEPSRKSQGINAIAANEPLAPPTTSSGDRGATNNQAPQRSEDIRPTPPTIRPGANSQNAGRHSESEGSDSEISGSDQVSDSDDDKKTSVPTNQATPTTTNRSNVPQNTSATPGGRSAAAPQSNSRDTVAANQPVTSRNPAESNARGAPPATTTTTARTTVENNSRGAPPATTNPTTTARTTVENNARGAGAAGSTNLHFVPPDQRSAAAAAAGGDRGAQAAPSQQNAPSTTAAQTGSTRLFHGDNDQKGKRSLLDSTSVVGNKIKSLFRRK</sequence>
<accession>A0A813R227</accession>
<feature type="region of interest" description="Disordered" evidence="1">
    <location>
        <begin position="51"/>
        <end position="78"/>
    </location>
</feature>
<feature type="compositionally biased region" description="Low complexity" evidence="1">
    <location>
        <begin position="649"/>
        <end position="664"/>
    </location>
</feature>
<evidence type="ECO:0000256" key="1">
    <source>
        <dbReference type="SAM" id="MobiDB-lite"/>
    </source>
</evidence>
<dbReference type="AlphaFoldDB" id="A0A813R227"/>
<evidence type="ECO:0000313" key="3">
    <source>
        <dbReference type="Proteomes" id="UP000663828"/>
    </source>
</evidence>
<feature type="region of interest" description="Disordered" evidence="1">
    <location>
        <begin position="163"/>
        <end position="185"/>
    </location>
</feature>
<comment type="caution">
    <text evidence="2">The sequence shown here is derived from an EMBL/GenBank/DDBJ whole genome shotgun (WGS) entry which is preliminary data.</text>
</comment>
<feature type="compositionally biased region" description="Polar residues" evidence="1">
    <location>
        <begin position="431"/>
        <end position="444"/>
    </location>
</feature>
<feature type="region of interest" description="Disordered" evidence="1">
    <location>
        <begin position="345"/>
        <end position="761"/>
    </location>
</feature>
<feature type="compositionally biased region" description="Polar residues" evidence="1">
    <location>
        <begin position="453"/>
        <end position="466"/>
    </location>
</feature>
<organism evidence="2 3">
    <name type="scientific">Adineta ricciae</name>
    <name type="common">Rotifer</name>
    <dbReference type="NCBI Taxonomy" id="249248"/>
    <lineage>
        <taxon>Eukaryota</taxon>
        <taxon>Metazoa</taxon>
        <taxon>Spiralia</taxon>
        <taxon>Gnathifera</taxon>
        <taxon>Rotifera</taxon>
        <taxon>Eurotatoria</taxon>
        <taxon>Bdelloidea</taxon>
        <taxon>Adinetida</taxon>
        <taxon>Adinetidae</taxon>
        <taxon>Adineta</taxon>
    </lineage>
</organism>
<feature type="compositionally biased region" description="Low complexity" evidence="1">
    <location>
        <begin position="672"/>
        <end position="686"/>
    </location>
</feature>
<keyword evidence="3" id="KW-1185">Reference proteome</keyword>
<dbReference type="EMBL" id="CAJNOR010000052">
    <property type="protein sequence ID" value="CAF0774897.1"/>
    <property type="molecule type" value="Genomic_DNA"/>
</dbReference>
<feature type="compositionally biased region" description="Polar residues" evidence="1">
    <location>
        <begin position="62"/>
        <end position="71"/>
    </location>
</feature>
<gene>
    <name evidence="2" type="ORF">XAT740_LOCUS1652</name>
</gene>
<reference evidence="2" key="1">
    <citation type="submission" date="2021-02" db="EMBL/GenBank/DDBJ databases">
        <authorList>
            <person name="Nowell W R."/>
        </authorList>
    </citation>
    <scope>NUCLEOTIDE SEQUENCE</scope>
</reference>
<feature type="compositionally biased region" description="Basic and acidic residues" evidence="1">
    <location>
        <begin position="746"/>
        <end position="758"/>
    </location>
</feature>
<feature type="compositionally biased region" description="Polar residues" evidence="1">
    <location>
        <begin position="624"/>
        <end position="646"/>
    </location>
</feature>
<evidence type="ECO:0000313" key="2">
    <source>
        <dbReference type="EMBL" id="CAF0774897.1"/>
    </source>
</evidence>